<dbReference type="AlphaFoldDB" id="A0A224XX39"/>
<evidence type="ECO:0000313" key="2">
    <source>
        <dbReference type="EMBL" id="JAW15834.1"/>
    </source>
</evidence>
<organism evidence="2">
    <name type="scientific">Panstrongylus lignarius</name>
    <dbReference type="NCBI Taxonomy" id="156445"/>
    <lineage>
        <taxon>Eukaryota</taxon>
        <taxon>Metazoa</taxon>
        <taxon>Ecdysozoa</taxon>
        <taxon>Arthropoda</taxon>
        <taxon>Hexapoda</taxon>
        <taxon>Insecta</taxon>
        <taxon>Pterygota</taxon>
        <taxon>Neoptera</taxon>
        <taxon>Paraneoptera</taxon>
        <taxon>Hemiptera</taxon>
        <taxon>Heteroptera</taxon>
        <taxon>Panheteroptera</taxon>
        <taxon>Cimicomorpha</taxon>
        <taxon>Reduviidae</taxon>
        <taxon>Triatominae</taxon>
        <taxon>Panstrongylus</taxon>
    </lineage>
</organism>
<reference evidence="2" key="1">
    <citation type="journal article" date="2018" name="PLoS Negl. Trop. Dis.">
        <title>An insight into the salivary gland and fat body transcriptome of Panstrongylus lignarius (Hemiptera: Heteroptera), the main vector of Chagas disease in Peru.</title>
        <authorList>
            <person name="Nevoa J.C."/>
            <person name="Mendes M.T."/>
            <person name="da Silva M.V."/>
            <person name="Soares S.C."/>
            <person name="Oliveira C.J.F."/>
            <person name="Ribeiro J.M.C."/>
        </authorList>
    </citation>
    <scope>NUCLEOTIDE SEQUENCE</scope>
</reference>
<feature type="signal peptide" evidence="1">
    <location>
        <begin position="1"/>
        <end position="26"/>
    </location>
</feature>
<protein>
    <submittedName>
        <fullName evidence="2">Putative secreted protein</fullName>
    </submittedName>
</protein>
<feature type="chain" id="PRO_5013030736" evidence="1">
    <location>
        <begin position="27"/>
        <end position="75"/>
    </location>
</feature>
<keyword evidence="1" id="KW-0732">Signal</keyword>
<sequence length="75" mass="8465">MFQRPSALCFSFFLFQLLHPPKELSGRDNVSKNRNVIPGRALIKYISAEALDLLPTTLLAFGHRQVNLQIPLTIS</sequence>
<accession>A0A224XX39</accession>
<proteinExistence type="predicted"/>
<name>A0A224XX39_9HEMI</name>
<evidence type="ECO:0000256" key="1">
    <source>
        <dbReference type="SAM" id="SignalP"/>
    </source>
</evidence>
<dbReference type="EMBL" id="GFTR01000592">
    <property type="protein sequence ID" value="JAW15834.1"/>
    <property type="molecule type" value="Transcribed_RNA"/>
</dbReference>